<accession>A0AAD7Q7C0</accession>
<dbReference type="GO" id="GO:0015297">
    <property type="term" value="F:antiporter activity"/>
    <property type="evidence" value="ECO:0007669"/>
    <property type="project" value="InterPro"/>
</dbReference>
<evidence type="ECO:0000256" key="2">
    <source>
        <dbReference type="ARBA" id="ARBA00010199"/>
    </source>
</evidence>
<gene>
    <name evidence="7" type="ORF">O6P43_005650</name>
</gene>
<comment type="caution">
    <text evidence="7">The sequence shown here is derived from an EMBL/GenBank/DDBJ whole genome shotgun (WGS) entry which is preliminary data.</text>
</comment>
<feature type="transmembrane region" description="Helical" evidence="6">
    <location>
        <begin position="47"/>
        <end position="68"/>
    </location>
</feature>
<feature type="transmembrane region" description="Helical" evidence="6">
    <location>
        <begin position="188"/>
        <end position="211"/>
    </location>
</feature>
<keyword evidence="4 6" id="KW-1133">Transmembrane helix</keyword>
<evidence type="ECO:0000256" key="5">
    <source>
        <dbReference type="ARBA" id="ARBA00023136"/>
    </source>
</evidence>
<feature type="transmembrane region" description="Helical" evidence="6">
    <location>
        <begin position="117"/>
        <end position="142"/>
    </location>
</feature>
<proteinExistence type="inferred from homology"/>
<dbReference type="AlphaFoldDB" id="A0AAD7Q7C0"/>
<dbReference type="InterPro" id="IPR002528">
    <property type="entry name" value="MATE_fam"/>
</dbReference>
<evidence type="ECO:0000313" key="8">
    <source>
        <dbReference type="Proteomes" id="UP001163823"/>
    </source>
</evidence>
<comment type="subcellular location">
    <subcellularLocation>
        <location evidence="1">Membrane</location>
        <topology evidence="1">Multi-pass membrane protein</topology>
    </subcellularLocation>
</comment>
<evidence type="ECO:0000313" key="7">
    <source>
        <dbReference type="EMBL" id="KAJ7975781.1"/>
    </source>
</evidence>
<dbReference type="PANTHER" id="PTHR11206">
    <property type="entry name" value="MULTIDRUG RESISTANCE PROTEIN"/>
    <property type="match status" value="1"/>
</dbReference>
<evidence type="ECO:0000256" key="3">
    <source>
        <dbReference type="ARBA" id="ARBA00022692"/>
    </source>
</evidence>
<dbReference type="NCBIfam" id="TIGR00797">
    <property type="entry name" value="matE"/>
    <property type="match status" value="1"/>
</dbReference>
<dbReference type="KEGG" id="qsa:O6P43_005650"/>
<dbReference type="EMBL" id="JARAOO010000003">
    <property type="protein sequence ID" value="KAJ7975781.1"/>
    <property type="molecule type" value="Genomic_DNA"/>
</dbReference>
<feature type="transmembrane region" description="Helical" evidence="6">
    <location>
        <begin position="414"/>
        <end position="438"/>
    </location>
</feature>
<name>A0AAD7Q7C0_QUISA</name>
<feature type="transmembrane region" description="Helical" evidence="6">
    <location>
        <begin position="444"/>
        <end position="469"/>
    </location>
</feature>
<feature type="transmembrane region" description="Helical" evidence="6">
    <location>
        <begin position="382"/>
        <end position="402"/>
    </location>
</feature>
<dbReference type="GO" id="GO:0016020">
    <property type="term" value="C:membrane"/>
    <property type="evidence" value="ECO:0007669"/>
    <property type="project" value="UniProtKB-SubCell"/>
</dbReference>
<organism evidence="7 8">
    <name type="scientific">Quillaja saponaria</name>
    <name type="common">Soap bark tree</name>
    <dbReference type="NCBI Taxonomy" id="32244"/>
    <lineage>
        <taxon>Eukaryota</taxon>
        <taxon>Viridiplantae</taxon>
        <taxon>Streptophyta</taxon>
        <taxon>Embryophyta</taxon>
        <taxon>Tracheophyta</taxon>
        <taxon>Spermatophyta</taxon>
        <taxon>Magnoliopsida</taxon>
        <taxon>eudicotyledons</taxon>
        <taxon>Gunneridae</taxon>
        <taxon>Pentapetalae</taxon>
        <taxon>rosids</taxon>
        <taxon>fabids</taxon>
        <taxon>Fabales</taxon>
        <taxon>Quillajaceae</taxon>
        <taxon>Quillaja</taxon>
    </lineage>
</organism>
<keyword evidence="5 6" id="KW-0472">Membrane</keyword>
<keyword evidence="3 6" id="KW-0812">Transmembrane</keyword>
<feature type="transmembrane region" description="Helical" evidence="6">
    <location>
        <begin position="217"/>
        <end position="240"/>
    </location>
</feature>
<protein>
    <recommendedName>
        <fullName evidence="6">Protein DETOXIFICATION</fullName>
    </recommendedName>
    <alternativeName>
        <fullName evidence="6">Multidrug and toxic compound extrusion protein</fullName>
    </alternativeName>
</protein>
<dbReference type="GO" id="GO:0042910">
    <property type="term" value="F:xenobiotic transmembrane transporter activity"/>
    <property type="evidence" value="ECO:0007669"/>
    <property type="project" value="InterPro"/>
</dbReference>
<dbReference type="InterPro" id="IPR045069">
    <property type="entry name" value="MATE_euk"/>
</dbReference>
<feature type="transmembrane region" description="Helical" evidence="6">
    <location>
        <begin position="74"/>
        <end position="96"/>
    </location>
</feature>
<comment type="similarity">
    <text evidence="2 6">Belongs to the multi antimicrobial extrusion (MATE) (TC 2.A.66.1) family.</text>
</comment>
<dbReference type="Proteomes" id="UP001163823">
    <property type="component" value="Chromosome 3"/>
</dbReference>
<evidence type="ECO:0000256" key="4">
    <source>
        <dbReference type="ARBA" id="ARBA00022989"/>
    </source>
</evidence>
<feature type="transmembrane region" description="Helical" evidence="6">
    <location>
        <begin position="154"/>
        <end position="176"/>
    </location>
</feature>
<feature type="transmembrane region" description="Helical" evidence="6">
    <location>
        <begin position="342"/>
        <end position="362"/>
    </location>
</feature>
<evidence type="ECO:0000256" key="6">
    <source>
        <dbReference type="RuleBase" id="RU004914"/>
    </source>
</evidence>
<dbReference type="CDD" id="cd13132">
    <property type="entry name" value="MATE_eukaryotic"/>
    <property type="match status" value="1"/>
</dbReference>
<dbReference type="GO" id="GO:1990961">
    <property type="term" value="P:xenobiotic detoxification by transmembrane export across the plasma membrane"/>
    <property type="evidence" value="ECO:0007669"/>
    <property type="project" value="InterPro"/>
</dbReference>
<keyword evidence="8" id="KW-1185">Reference proteome</keyword>
<reference evidence="7" key="1">
    <citation type="journal article" date="2023" name="Science">
        <title>Elucidation of the pathway for biosynthesis of saponin adjuvants from the soapbark tree.</title>
        <authorList>
            <person name="Reed J."/>
            <person name="Orme A."/>
            <person name="El-Demerdash A."/>
            <person name="Owen C."/>
            <person name="Martin L.B.B."/>
            <person name="Misra R.C."/>
            <person name="Kikuchi S."/>
            <person name="Rejzek M."/>
            <person name="Martin A.C."/>
            <person name="Harkess A."/>
            <person name="Leebens-Mack J."/>
            <person name="Louveau T."/>
            <person name="Stephenson M.J."/>
            <person name="Osbourn A."/>
        </authorList>
    </citation>
    <scope>NUCLEOTIDE SEQUENCE</scope>
    <source>
        <strain evidence="7">S10</strain>
    </source>
</reference>
<dbReference type="Pfam" id="PF01554">
    <property type="entry name" value="MatE"/>
    <property type="match status" value="2"/>
</dbReference>
<sequence length="493" mass="53012">MEEAGVILLPKRSEENEGVVEISEQGGGGGGSGGCFMQQLKKVSYMAAPMVAVTVSQFLLQIVSVMMAGHLGKLSLSGVAIATSFADVTGFSVLLGMAGALETLCGQTYGAEQFNKLGNYICCAIISLILVCLPISVLWVFMDKVLIFFGQDPTISILARNYCIWLIPALFGYAVLQSLIRYFQIQSLIFPMVLSSITALCLHIPLCWGLVFKLELGHVGAALAIGISYWFNVIFLGLYMKHSSACQKTKIVFTSKAFLSIREFVQFAIPSAVMVCLEWWSFELIILLAGLLPNPQLETSVLSICLNTTTLHYFIPYGVGAAASTRVSNELGAGNHRAAQEAVRAVVVLGIAEAILVSSALFCFRHLLGYTYSNEKEVVDNVAEMVPLLCLSVSVDSLLGVLSGVARGSGWQEVGAYVNLGAYYIVGIPVAALLGFGFDFKGKGLWVGILTGSSLQAILLALITAFTNWQTQATKARERIFETASSPDHSGFL</sequence>
<evidence type="ECO:0000256" key="1">
    <source>
        <dbReference type="ARBA" id="ARBA00004141"/>
    </source>
</evidence>